<comment type="catalytic activity">
    <reaction evidence="11">
        <text>[L-4-(L-arginin-2-N-yl)aspartate](n)-L-aspartate + L-arginine + ATP = [L-4-(L-arginin-2-N-yl)aspartate](n+1) + ADP + phosphate + H(+)</text>
        <dbReference type="Rhea" id="RHEA:23888"/>
        <dbReference type="Rhea" id="RHEA-COMP:13732"/>
        <dbReference type="Rhea" id="RHEA-COMP:13733"/>
        <dbReference type="ChEBI" id="CHEBI:15378"/>
        <dbReference type="ChEBI" id="CHEBI:30616"/>
        <dbReference type="ChEBI" id="CHEBI:32682"/>
        <dbReference type="ChEBI" id="CHEBI:43474"/>
        <dbReference type="ChEBI" id="CHEBI:137986"/>
        <dbReference type="ChEBI" id="CHEBI:137990"/>
        <dbReference type="ChEBI" id="CHEBI:456216"/>
        <dbReference type="EC" id="6.3.2.30"/>
    </reaction>
</comment>
<comment type="subunit">
    <text evidence="3">Homodimer.</text>
</comment>
<dbReference type="Gene3D" id="3.40.1190.10">
    <property type="entry name" value="Mur-like, catalytic domain"/>
    <property type="match status" value="1"/>
</dbReference>
<dbReference type="InterPro" id="IPR011810">
    <property type="entry name" value="Cya_phycin_syn"/>
</dbReference>
<dbReference type="EC" id="6.3.2.29" evidence="5"/>
<evidence type="ECO:0000256" key="4">
    <source>
        <dbReference type="ARBA" id="ARBA00012968"/>
    </source>
</evidence>
<dbReference type="EMBL" id="JAVMIP010000013">
    <property type="protein sequence ID" value="MDS3861507.1"/>
    <property type="molecule type" value="Genomic_DNA"/>
</dbReference>
<comment type="function">
    <text evidence="1">Catalyzes the ATP-dependent polymerization of arginine and aspartate to multi-L-arginyl-poly-L-aspartic acid (cyanophycin; a water-insoluble reserve polymer).</text>
</comment>
<dbReference type="InterPro" id="IPR036565">
    <property type="entry name" value="Mur-like_cat_sf"/>
</dbReference>
<dbReference type="InterPro" id="IPR004101">
    <property type="entry name" value="Mur_ligase_C"/>
</dbReference>
<dbReference type="SUPFAM" id="SSF53623">
    <property type="entry name" value="MurD-like peptide ligases, catalytic domain"/>
    <property type="match status" value="1"/>
</dbReference>
<comment type="similarity">
    <text evidence="2">In the C-terminal section; belongs to the MurCDEF family.</text>
</comment>
<name>A0AAE4K024_9CYAN</name>
<dbReference type="PANTHER" id="PTHR23135:SF18">
    <property type="entry name" value="CYANOPHYCIN SYNTHETASE"/>
    <property type="match status" value="1"/>
</dbReference>
<dbReference type="GO" id="GO:0005524">
    <property type="term" value="F:ATP binding"/>
    <property type="evidence" value="ECO:0007669"/>
    <property type="project" value="UniProtKB-UniRule"/>
</dbReference>
<gene>
    <name evidence="15" type="primary">cphA</name>
    <name evidence="15" type="ORF">RIF25_11890</name>
</gene>
<keyword evidence="9 13" id="KW-0067">ATP-binding</keyword>
<comment type="catalytic activity">
    <reaction evidence="12">
        <text>[L-4-(L-arginin-2-N-yl)aspartate](n) + L-aspartate + ATP = [L-4-(L-arginin-2-N-yl)aspartate](n)-L-aspartate + ADP + phosphate + H(+)</text>
        <dbReference type="Rhea" id="RHEA:13277"/>
        <dbReference type="Rhea" id="RHEA-COMP:13728"/>
        <dbReference type="Rhea" id="RHEA-COMP:13733"/>
        <dbReference type="ChEBI" id="CHEBI:15378"/>
        <dbReference type="ChEBI" id="CHEBI:29991"/>
        <dbReference type="ChEBI" id="CHEBI:30616"/>
        <dbReference type="ChEBI" id="CHEBI:43474"/>
        <dbReference type="ChEBI" id="CHEBI:137986"/>
        <dbReference type="ChEBI" id="CHEBI:137990"/>
        <dbReference type="ChEBI" id="CHEBI:456216"/>
        <dbReference type="EC" id="6.3.2.29"/>
    </reaction>
</comment>
<dbReference type="EC" id="6.3.2.30" evidence="4"/>
<dbReference type="AlphaFoldDB" id="A0AAE4K024"/>
<dbReference type="RefSeq" id="WP_322878748.1">
    <property type="nucleotide sequence ID" value="NZ_JAVMIP010000013.1"/>
</dbReference>
<dbReference type="PANTHER" id="PTHR23135">
    <property type="entry name" value="MUR LIGASE FAMILY MEMBER"/>
    <property type="match status" value="1"/>
</dbReference>
<dbReference type="Proteomes" id="UP001268256">
    <property type="component" value="Unassembled WGS sequence"/>
</dbReference>
<evidence type="ECO:0000259" key="14">
    <source>
        <dbReference type="PROSITE" id="PS50975"/>
    </source>
</evidence>
<evidence type="ECO:0000256" key="7">
    <source>
        <dbReference type="ARBA" id="ARBA00022598"/>
    </source>
</evidence>
<organism evidence="15 16">
    <name type="scientific">Pseudocalidococcus azoricus BACA0444</name>
    <dbReference type="NCBI Taxonomy" id="2918990"/>
    <lineage>
        <taxon>Bacteria</taxon>
        <taxon>Bacillati</taxon>
        <taxon>Cyanobacteriota</taxon>
        <taxon>Cyanophyceae</taxon>
        <taxon>Acaryochloridales</taxon>
        <taxon>Thermosynechococcaceae</taxon>
        <taxon>Pseudocalidococcus</taxon>
        <taxon>Pseudocalidococcus azoricus</taxon>
    </lineage>
</organism>
<dbReference type="NCBIfam" id="TIGR02068">
    <property type="entry name" value="cya_phycin_syn"/>
    <property type="match status" value="1"/>
</dbReference>
<dbReference type="InterPro" id="IPR044019">
    <property type="entry name" value="Cyanophycin_syn_N"/>
</dbReference>
<evidence type="ECO:0000256" key="6">
    <source>
        <dbReference type="ARBA" id="ARBA00022036"/>
    </source>
</evidence>
<protein>
    <recommendedName>
        <fullName evidence="6">Cyanophycin synthetase</fullName>
        <ecNumber evidence="5">6.3.2.29</ecNumber>
        <ecNumber evidence="4">6.3.2.30</ecNumber>
    </recommendedName>
    <alternativeName>
        <fullName evidence="10">Cyanophycin synthase</fullName>
    </alternativeName>
</protein>
<comment type="caution">
    <text evidence="15">The sequence shown here is derived from an EMBL/GenBank/DDBJ whole genome shotgun (WGS) entry which is preliminary data.</text>
</comment>
<evidence type="ECO:0000256" key="13">
    <source>
        <dbReference type="PROSITE-ProRule" id="PRU00409"/>
    </source>
</evidence>
<reference evidence="16" key="1">
    <citation type="submission" date="2023-07" db="EMBL/GenBank/DDBJ databases">
        <authorList>
            <person name="Luz R."/>
            <person name="Cordeiro R."/>
            <person name="Fonseca A."/>
            <person name="Goncalves V."/>
        </authorList>
    </citation>
    <scope>NUCLEOTIDE SEQUENCE [LARGE SCALE GENOMIC DNA]</scope>
    <source>
        <strain evidence="16">BACA0444</strain>
    </source>
</reference>
<dbReference type="InterPro" id="IPR036615">
    <property type="entry name" value="Mur_ligase_C_dom_sf"/>
</dbReference>
<dbReference type="Pfam" id="PF18921">
    <property type="entry name" value="Cyanophycin_syn"/>
    <property type="match status" value="1"/>
</dbReference>
<evidence type="ECO:0000256" key="2">
    <source>
        <dbReference type="ARBA" id="ARBA00009060"/>
    </source>
</evidence>
<evidence type="ECO:0000256" key="3">
    <source>
        <dbReference type="ARBA" id="ARBA00011738"/>
    </source>
</evidence>
<dbReference type="SUPFAM" id="SSF56059">
    <property type="entry name" value="Glutathione synthetase ATP-binding domain-like"/>
    <property type="match status" value="1"/>
</dbReference>
<accession>A0AAE4K024</accession>
<dbReference type="PROSITE" id="PS50975">
    <property type="entry name" value="ATP_GRASP"/>
    <property type="match status" value="1"/>
</dbReference>
<dbReference type="InterPro" id="IPR013651">
    <property type="entry name" value="ATP-grasp_RimK-type"/>
</dbReference>
<dbReference type="Pfam" id="PF02875">
    <property type="entry name" value="Mur_ligase_C"/>
    <property type="match status" value="1"/>
</dbReference>
<dbReference type="GO" id="GO:0046872">
    <property type="term" value="F:metal ion binding"/>
    <property type="evidence" value="ECO:0007669"/>
    <property type="project" value="InterPro"/>
</dbReference>
<evidence type="ECO:0000256" key="9">
    <source>
        <dbReference type="ARBA" id="ARBA00022840"/>
    </source>
</evidence>
<proteinExistence type="inferred from homology"/>
<sequence length="899" mass="97845">MKILKIQTLRGPNYWSIRRGKLIILRLDLEELAETTSNLIPGFVDGLVRILPSLYQHHCSPGHEGGFLMRLREGTLLGHVIEHVALELQELAGMPVGFGRTRMTGTEGIYQVVFEYQNEQAGRYAGRAAVRLCQSIIDTGTYPQRELEQDLADLRDFKAKASLGPSTDTLVKEAEARNIPWQELSSRSIIQFGYGVHSHRMQATLSDLTGILGVELAGDKEGAKKLLADVGIPVPKGVVIEYLDELEDAIQDIGGYPIVIKPLDGNHGRGISVDIETIERAEEAFEIASGVSKSVIVERYHPGRDFRVLVINGKVVAVSERVPAHVVGDGHSTIQELIDITNQDPQRGEGHDNVLTKIEMNHDSWELLDRQNYTLETVLPEGQVCYLRFTANLSTGGIAVDHTDEIHPQNVWICQRAARTIGLDIAGIDVVSPDISKPMPDVGGVIVEVNAAPGFRMHTCPSRGIARNVAEPVLNMLFPPGQPSRIPILAITGTNGKTTTTRLIAHICKQTGKNVGYTTTDGIYIGDYLVEKGDTTGPQSAQLILRDPTVEIAVLETARGGILRSGLGFDHCDVGVVLNVQADHLGIGDIDTVEQLADLKAVVVESAWPAGYAVLNADDPLVADMAEQVKAQVAFFSMDPGNRLVKEHIESGGLAAVYENGYLSILKGDWTLRIEQAVNVPMTMGARANFMIANALAACLAAYAQGISITDIRTALTTFKMSVEQTPGRMNLIDLGEFSALVDYAHNPAGYEAVGEFVQKWPGERIGVIGGPGDRRDEDLAQLGELSAKIFNRILIKEDDDTRGRPRGDAAHFIEMGVIRVPHHCTYEIIHDEVTAINQALGTASPGALVVVLPCEVGRTIRLIENYGENHKLASKPYFENGNGHKIEEVELGTEVNIG</sequence>
<dbReference type="Pfam" id="PF08245">
    <property type="entry name" value="Mur_ligase_M"/>
    <property type="match status" value="1"/>
</dbReference>
<evidence type="ECO:0000256" key="8">
    <source>
        <dbReference type="ARBA" id="ARBA00022741"/>
    </source>
</evidence>
<dbReference type="GO" id="GO:0071160">
    <property type="term" value="F:cyanophycin synthetase activity (L-aspartate-adding)"/>
    <property type="evidence" value="ECO:0007669"/>
    <property type="project" value="UniProtKB-EC"/>
</dbReference>
<dbReference type="NCBIfam" id="NF010623">
    <property type="entry name" value="PRK14016.1"/>
    <property type="match status" value="1"/>
</dbReference>
<keyword evidence="8 13" id="KW-0547">Nucleotide-binding</keyword>
<evidence type="ECO:0000313" key="16">
    <source>
        <dbReference type="Proteomes" id="UP001268256"/>
    </source>
</evidence>
<evidence type="ECO:0000313" key="15">
    <source>
        <dbReference type="EMBL" id="MDS3861507.1"/>
    </source>
</evidence>
<evidence type="ECO:0000256" key="1">
    <source>
        <dbReference type="ARBA" id="ARBA00003184"/>
    </source>
</evidence>
<dbReference type="InterPro" id="IPR013221">
    <property type="entry name" value="Mur_ligase_cen"/>
</dbReference>
<evidence type="ECO:0000256" key="10">
    <source>
        <dbReference type="ARBA" id="ARBA00031353"/>
    </source>
</evidence>
<dbReference type="Gene3D" id="3.90.190.20">
    <property type="entry name" value="Mur ligase, C-terminal domain"/>
    <property type="match status" value="1"/>
</dbReference>
<dbReference type="GO" id="GO:0071161">
    <property type="term" value="F:cyanophycin synthetase activity (L-arginine-adding)"/>
    <property type="evidence" value="ECO:0007669"/>
    <property type="project" value="UniProtKB-EC"/>
</dbReference>
<keyword evidence="7 15" id="KW-0436">Ligase</keyword>
<dbReference type="Gene3D" id="3.30.470.20">
    <property type="entry name" value="ATP-grasp fold, B domain"/>
    <property type="match status" value="2"/>
</dbReference>
<evidence type="ECO:0000256" key="5">
    <source>
        <dbReference type="ARBA" id="ARBA00013005"/>
    </source>
</evidence>
<evidence type="ECO:0000256" key="12">
    <source>
        <dbReference type="ARBA" id="ARBA00048425"/>
    </source>
</evidence>
<dbReference type="SUPFAM" id="SSF53244">
    <property type="entry name" value="MurD-like peptide ligases, peptide-binding domain"/>
    <property type="match status" value="1"/>
</dbReference>
<keyword evidence="16" id="KW-1185">Reference proteome</keyword>
<evidence type="ECO:0000256" key="11">
    <source>
        <dbReference type="ARBA" id="ARBA00048094"/>
    </source>
</evidence>
<dbReference type="InterPro" id="IPR011761">
    <property type="entry name" value="ATP-grasp"/>
</dbReference>
<dbReference type="Pfam" id="PF08443">
    <property type="entry name" value="RimK"/>
    <property type="match status" value="1"/>
</dbReference>
<feature type="domain" description="ATP-grasp" evidence="14">
    <location>
        <begin position="224"/>
        <end position="478"/>
    </location>
</feature>